<evidence type="ECO:0000313" key="4">
    <source>
        <dbReference type="Proteomes" id="UP000682134"/>
    </source>
</evidence>
<dbReference type="InterPro" id="IPR033756">
    <property type="entry name" value="YlxH/NBP35"/>
</dbReference>
<dbReference type="GO" id="GO:0016887">
    <property type="term" value="F:ATP hydrolysis activity"/>
    <property type="evidence" value="ECO:0007669"/>
    <property type="project" value="TreeGrafter"/>
</dbReference>
<sequence>MNDQAARLREQLRNSSHRISSKAIAVVSGKGGVGKSNFSLNFAISLCKRGKKVLLIDLDIGMGNIDVLLGSVTNLSIIDIFSKKMTIRDIMNIGPENLHYISGGSAFSSIFSLDEGKLGLLLSQLEEATVDFDIILFDMGAGVSDQTLKLLRAMHEIIVITTPEPTAITDGYAMIKHLIVDGNESDISIIVNRSSSRAEGTSVASRLKQAIKHFMNVDIHFLGLIADDAVVRKAVIAQSPFILFSSTSQASKNIDDIARKYVNEQQVKEVSFSFIHRVKSLFLKR</sequence>
<dbReference type="PANTHER" id="PTHR43384:SF4">
    <property type="entry name" value="CELLULOSE BIOSYNTHESIS PROTEIN BCSQ-RELATED"/>
    <property type="match status" value="1"/>
</dbReference>
<dbReference type="CDD" id="cd02038">
    <property type="entry name" value="FlhG-like"/>
    <property type="match status" value="1"/>
</dbReference>
<protein>
    <submittedName>
        <fullName evidence="3">MinD/ParA family protein</fullName>
    </submittedName>
</protein>
<proteinExistence type="predicted"/>
<dbReference type="PIRSF" id="PIRSF003092">
    <property type="entry name" value="MinD"/>
    <property type="match status" value="1"/>
</dbReference>
<accession>A0A940NSY9</accession>
<keyword evidence="1" id="KW-0547">Nucleotide-binding</keyword>
<dbReference type="Proteomes" id="UP000682134">
    <property type="component" value="Unassembled WGS sequence"/>
</dbReference>
<evidence type="ECO:0000256" key="2">
    <source>
        <dbReference type="ARBA" id="ARBA00022840"/>
    </source>
</evidence>
<dbReference type="GO" id="GO:0009898">
    <property type="term" value="C:cytoplasmic side of plasma membrane"/>
    <property type="evidence" value="ECO:0007669"/>
    <property type="project" value="TreeGrafter"/>
</dbReference>
<dbReference type="GO" id="GO:0051782">
    <property type="term" value="P:negative regulation of cell division"/>
    <property type="evidence" value="ECO:0007669"/>
    <property type="project" value="TreeGrafter"/>
</dbReference>
<dbReference type="InterPro" id="IPR025501">
    <property type="entry name" value="MinD_FleN"/>
</dbReference>
<dbReference type="InterPro" id="IPR050625">
    <property type="entry name" value="ParA/MinD_ATPase"/>
</dbReference>
<gene>
    <name evidence="3" type="ORF">J5Y03_13640</name>
</gene>
<dbReference type="InterPro" id="IPR027417">
    <property type="entry name" value="P-loop_NTPase"/>
</dbReference>
<name>A0A940NSY9_9BACI</name>
<dbReference type="SUPFAM" id="SSF52540">
    <property type="entry name" value="P-loop containing nucleoside triphosphate hydrolases"/>
    <property type="match status" value="1"/>
</dbReference>
<comment type="caution">
    <text evidence="3">The sequence shown here is derived from an EMBL/GenBank/DDBJ whole genome shotgun (WGS) entry which is preliminary data.</text>
</comment>
<dbReference type="GO" id="GO:0005829">
    <property type="term" value="C:cytosol"/>
    <property type="evidence" value="ECO:0007669"/>
    <property type="project" value="TreeGrafter"/>
</dbReference>
<dbReference type="Pfam" id="PF10609">
    <property type="entry name" value="ParA"/>
    <property type="match status" value="1"/>
</dbReference>
<organism evidence="3 4">
    <name type="scientific">Gottfriedia endophytica</name>
    <dbReference type="NCBI Taxonomy" id="2820819"/>
    <lineage>
        <taxon>Bacteria</taxon>
        <taxon>Bacillati</taxon>
        <taxon>Bacillota</taxon>
        <taxon>Bacilli</taxon>
        <taxon>Bacillales</taxon>
        <taxon>Bacillaceae</taxon>
        <taxon>Gottfriedia</taxon>
    </lineage>
</organism>
<dbReference type="GO" id="GO:0005524">
    <property type="term" value="F:ATP binding"/>
    <property type="evidence" value="ECO:0007669"/>
    <property type="project" value="UniProtKB-KW"/>
</dbReference>
<dbReference type="EMBL" id="JAGIYQ010000009">
    <property type="protein sequence ID" value="MBP0726221.1"/>
    <property type="molecule type" value="Genomic_DNA"/>
</dbReference>
<evidence type="ECO:0000313" key="3">
    <source>
        <dbReference type="EMBL" id="MBP0726221.1"/>
    </source>
</evidence>
<keyword evidence="2" id="KW-0067">ATP-binding</keyword>
<dbReference type="RefSeq" id="WP_209406565.1">
    <property type="nucleotide sequence ID" value="NZ_JAGIYQ010000009.1"/>
</dbReference>
<dbReference type="InterPro" id="IPR033875">
    <property type="entry name" value="FlhG"/>
</dbReference>
<evidence type="ECO:0000256" key="1">
    <source>
        <dbReference type="ARBA" id="ARBA00022741"/>
    </source>
</evidence>
<dbReference type="PANTHER" id="PTHR43384">
    <property type="entry name" value="SEPTUM SITE-DETERMINING PROTEIN MIND HOMOLOG, CHLOROPLASTIC-RELATED"/>
    <property type="match status" value="1"/>
</dbReference>
<keyword evidence="4" id="KW-1185">Reference proteome</keyword>
<dbReference type="Gene3D" id="3.40.50.300">
    <property type="entry name" value="P-loop containing nucleotide triphosphate hydrolases"/>
    <property type="match status" value="1"/>
</dbReference>
<reference evidence="3" key="1">
    <citation type="submission" date="2021-04" db="EMBL/GenBank/DDBJ databases">
        <title>Genome seq and assembly of Bacillus sp.</title>
        <authorList>
            <person name="Chhetri G."/>
        </authorList>
    </citation>
    <scope>NUCLEOTIDE SEQUENCE</scope>
    <source>
        <strain evidence="3">RG28</strain>
    </source>
</reference>
<dbReference type="AlphaFoldDB" id="A0A940NSY9"/>